<dbReference type="Proteomes" id="UP000315724">
    <property type="component" value="Chromosome"/>
</dbReference>
<dbReference type="InterPro" id="IPR002657">
    <property type="entry name" value="BilAc:Na_symport/Acr3"/>
</dbReference>
<evidence type="ECO:0000256" key="1">
    <source>
        <dbReference type="ARBA" id="ARBA00004141"/>
    </source>
</evidence>
<keyword evidence="8" id="KW-1185">Reference proteome</keyword>
<dbReference type="PANTHER" id="PTHR10361:SF28">
    <property type="entry name" value="P3 PROTEIN-RELATED"/>
    <property type="match status" value="1"/>
</dbReference>
<dbReference type="InterPro" id="IPR004710">
    <property type="entry name" value="Bilac:Na_transpt"/>
</dbReference>
<organism evidence="7 8">
    <name type="scientific">Thalassoglobus polymorphus</name>
    <dbReference type="NCBI Taxonomy" id="2527994"/>
    <lineage>
        <taxon>Bacteria</taxon>
        <taxon>Pseudomonadati</taxon>
        <taxon>Planctomycetota</taxon>
        <taxon>Planctomycetia</taxon>
        <taxon>Planctomycetales</taxon>
        <taxon>Planctomycetaceae</taxon>
        <taxon>Thalassoglobus</taxon>
    </lineage>
</organism>
<evidence type="ECO:0000256" key="2">
    <source>
        <dbReference type="ARBA" id="ARBA00022692"/>
    </source>
</evidence>
<feature type="transmembrane region" description="Helical" evidence="6">
    <location>
        <begin position="190"/>
        <end position="210"/>
    </location>
</feature>
<feature type="transmembrane region" description="Helical" evidence="6">
    <location>
        <begin position="94"/>
        <end position="114"/>
    </location>
</feature>
<protein>
    <submittedName>
        <fullName evidence="7">Sodium Bile acid symporter family protein</fullName>
    </submittedName>
</protein>
<dbReference type="AlphaFoldDB" id="A0A517QHK3"/>
<feature type="transmembrane region" description="Helical" evidence="6">
    <location>
        <begin position="222"/>
        <end position="241"/>
    </location>
</feature>
<feature type="transmembrane region" description="Helical" evidence="6">
    <location>
        <begin position="121"/>
        <end position="143"/>
    </location>
</feature>
<evidence type="ECO:0000313" key="7">
    <source>
        <dbReference type="EMBL" id="QDT31122.1"/>
    </source>
</evidence>
<dbReference type="GO" id="GO:0016020">
    <property type="term" value="C:membrane"/>
    <property type="evidence" value="ECO:0007669"/>
    <property type="project" value="UniProtKB-SubCell"/>
</dbReference>
<feature type="transmembrane region" description="Helical" evidence="6">
    <location>
        <begin position="62"/>
        <end position="82"/>
    </location>
</feature>
<evidence type="ECO:0000256" key="5">
    <source>
        <dbReference type="SAM" id="MobiDB-lite"/>
    </source>
</evidence>
<sequence length="329" mass="35046">MLQRYLLFWLVLSSVVAGVWPNDVPDPFLISKTWLGGLVAVVMFCVGTLLPKDEVLNVLKRWPLVIGGTAIQYAAMPFLAWLMATKVFGFTGDLMIGVILVGCVPGAMASNVLTMVARGNVSYSVGLTTSATLLSPLIVPIAMKLTLGKAVDAELLTNTAITLVKQVVIPVIAGFTLAQVSQTVAKYASKFSGTVANFSILWIIAVVVAVNRDNIQQLPLMLMWALLLINLGGYLCGQLGGRVLGIDSGMRRALMLEIGMQNAGIGASLAKTLFPDQPEIALPCGLFAFGCMTTGTIFAEILKHFPPPETSQSSEKQTALTATAEETIK</sequence>
<keyword evidence="3 6" id="KW-1133">Transmembrane helix</keyword>
<evidence type="ECO:0000256" key="6">
    <source>
        <dbReference type="SAM" id="Phobius"/>
    </source>
</evidence>
<dbReference type="PANTHER" id="PTHR10361">
    <property type="entry name" value="SODIUM-BILE ACID COTRANSPORTER"/>
    <property type="match status" value="1"/>
</dbReference>
<gene>
    <name evidence="7" type="ORF">Mal48_03530</name>
</gene>
<evidence type="ECO:0000256" key="4">
    <source>
        <dbReference type="ARBA" id="ARBA00023136"/>
    </source>
</evidence>
<evidence type="ECO:0000313" key="8">
    <source>
        <dbReference type="Proteomes" id="UP000315724"/>
    </source>
</evidence>
<accession>A0A517QHK3</accession>
<dbReference type="KEGG" id="tpol:Mal48_03530"/>
<evidence type="ECO:0000256" key="3">
    <source>
        <dbReference type="ARBA" id="ARBA00022989"/>
    </source>
</evidence>
<proteinExistence type="predicted"/>
<feature type="transmembrane region" description="Helical" evidence="6">
    <location>
        <begin position="33"/>
        <end position="50"/>
    </location>
</feature>
<feature type="region of interest" description="Disordered" evidence="5">
    <location>
        <begin position="307"/>
        <end position="329"/>
    </location>
</feature>
<keyword evidence="4 6" id="KW-0472">Membrane</keyword>
<dbReference type="RefSeq" id="WP_145195469.1">
    <property type="nucleotide sequence ID" value="NZ_CP036267.1"/>
</dbReference>
<dbReference type="Pfam" id="PF01758">
    <property type="entry name" value="SBF"/>
    <property type="match status" value="1"/>
</dbReference>
<dbReference type="InterPro" id="IPR038770">
    <property type="entry name" value="Na+/solute_symporter_sf"/>
</dbReference>
<dbReference type="OrthoDB" id="9806785at2"/>
<feature type="compositionally biased region" description="Polar residues" evidence="5">
    <location>
        <begin position="310"/>
        <end position="321"/>
    </location>
</feature>
<reference evidence="7 8" key="1">
    <citation type="submission" date="2019-02" db="EMBL/GenBank/DDBJ databases">
        <title>Deep-cultivation of Planctomycetes and their phenomic and genomic characterization uncovers novel biology.</title>
        <authorList>
            <person name="Wiegand S."/>
            <person name="Jogler M."/>
            <person name="Boedeker C."/>
            <person name="Pinto D."/>
            <person name="Vollmers J."/>
            <person name="Rivas-Marin E."/>
            <person name="Kohn T."/>
            <person name="Peeters S.H."/>
            <person name="Heuer A."/>
            <person name="Rast P."/>
            <person name="Oberbeckmann S."/>
            <person name="Bunk B."/>
            <person name="Jeske O."/>
            <person name="Meyerdierks A."/>
            <person name="Storesund J.E."/>
            <person name="Kallscheuer N."/>
            <person name="Luecker S."/>
            <person name="Lage O.M."/>
            <person name="Pohl T."/>
            <person name="Merkel B.J."/>
            <person name="Hornburger P."/>
            <person name="Mueller R.-W."/>
            <person name="Bruemmer F."/>
            <person name="Labrenz M."/>
            <person name="Spormann A.M."/>
            <person name="Op den Camp H."/>
            <person name="Overmann J."/>
            <person name="Amann R."/>
            <person name="Jetten M.S.M."/>
            <person name="Mascher T."/>
            <person name="Medema M.H."/>
            <person name="Devos D.P."/>
            <person name="Kaster A.-K."/>
            <person name="Ovreas L."/>
            <person name="Rohde M."/>
            <person name="Galperin M.Y."/>
            <person name="Jogler C."/>
        </authorList>
    </citation>
    <scope>NUCLEOTIDE SEQUENCE [LARGE SCALE GENOMIC DNA]</scope>
    <source>
        <strain evidence="7 8">Mal48</strain>
    </source>
</reference>
<feature type="transmembrane region" description="Helical" evidence="6">
    <location>
        <begin position="155"/>
        <end position="178"/>
    </location>
</feature>
<comment type="subcellular location">
    <subcellularLocation>
        <location evidence="1">Membrane</location>
        <topology evidence="1">Multi-pass membrane protein</topology>
    </subcellularLocation>
</comment>
<keyword evidence="2 6" id="KW-0812">Transmembrane</keyword>
<dbReference type="Gene3D" id="1.20.1530.20">
    <property type="match status" value="1"/>
</dbReference>
<name>A0A517QHK3_9PLAN</name>
<dbReference type="EMBL" id="CP036267">
    <property type="protein sequence ID" value="QDT31122.1"/>
    <property type="molecule type" value="Genomic_DNA"/>
</dbReference>